<evidence type="ECO:0000259" key="8">
    <source>
        <dbReference type="SMART" id="SM00906"/>
    </source>
</evidence>
<dbReference type="GeneID" id="34593263"/>
<dbReference type="PANTHER" id="PTHR47540">
    <property type="entry name" value="THIAMINE REPRESSIBLE GENES REGULATORY PROTEIN THI5"/>
    <property type="match status" value="1"/>
</dbReference>
<keyword evidence="10" id="KW-1185">Reference proteome</keyword>
<comment type="subcellular location">
    <subcellularLocation>
        <location evidence="1">Nucleus</location>
    </subcellularLocation>
</comment>
<feature type="region of interest" description="Disordered" evidence="6">
    <location>
        <begin position="155"/>
        <end position="196"/>
    </location>
</feature>
<feature type="compositionally biased region" description="Polar residues" evidence="6">
    <location>
        <begin position="179"/>
        <end position="189"/>
    </location>
</feature>
<dbReference type="Proteomes" id="UP000185904">
    <property type="component" value="Unassembled WGS sequence"/>
</dbReference>
<dbReference type="InterPro" id="IPR051711">
    <property type="entry name" value="Stress_Response_Reg"/>
</dbReference>
<gene>
    <name evidence="9" type="ORF">AYO20_09866</name>
</gene>
<evidence type="ECO:0000256" key="2">
    <source>
        <dbReference type="ARBA" id="ARBA00023015"/>
    </source>
</evidence>
<keyword evidence="3" id="KW-0238">DNA-binding</keyword>
<keyword evidence="5" id="KW-0539">Nucleus</keyword>
<reference evidence="9 10" key="1">
    <citation type="submission" date="2016-03" db="EMBL/GenBank/DDBJ databases">
        <title>The draft genome sequence of Fonsecaea nubica causative agent of cutaneous subcutaneous infection in human host.</title>
        <authorList>
            <person name="Costa F."/>
            <person name="Sybren D.H."/>
            <person name="Raittz R.T."/>
            <person name="Weiss V.A."/>
            <person name="Leao A.C."/>
            <person name="Gomes R."/>
            <person name="De Souza E.M."/>
            <person name="Pedrosa F.O."/>
            <person name="Steffens M.B."/>
            <person name="Bombassaro A."/>
            <person name="Tadra-Sfeir M.Z."/>
            <person name="Moreno L.F."/>
            <person name="Najafzadeh M.J."/>
            <person name="Felipe M.S."/>
            <person name="Teixeira M."/>
            <person name="Sun J."/>
            <person name="Xi L."/>
            <person name="Castro M.A."/>
            <person name="Vicente V.A."/>
        </authorList>
    </citation>
    <scope>NUCLEOTIDE SEQUENCE [LARGE SCALE GENOMIC DNA]</scope>
    <source>
        <strain evidence="9 10">CBS 269.64</strain>
    </source>
</reference>
<accession>A0A178CAR4</accession>
<organism evidence="9 10">
    <name type="scientific">Fonsecaea nubica</name>
    <dbReference type="NCBI Taxonomy" id="856822"/>
    <lineage>
        <taxon>Eukaryota</taxon>
        <taxon>Fungi</taxon>
        <taxon>Dikarya</taxon>
        <taxon>Ascomycota</taxon>
        <taxon>Pezizomycotina</taxon>
        <taxon>Eurotiomycetes</taxon>
        <taxon>Chaetothyriomycetidae</taxon>
        <taxon>Chaetothyriales</taxon>
        <taxon>Herpotrichiellaceae</taxon>
        <taxon>Fonsecaea</taxon>
    </lineage>
</organism>
<sequence length="782" mass="86610">MDTERPPGRFMLPPAPSLQNLIPASGVNDAMSPAPYSFEIGTTGFGTNLQEAPIFLGDKCRPEHQNSCVRRSSMGMTGSRNGGSVKARRTKVSRACDACKQHLHLSCGYFASYTRGRLPTVPTASVAAQGEACAGLQDELDDIPSILSRGSIISTQSRQHADNSNEHSGSGHAAHVSSRNSPVPSTNIGGQYHGPSSPITFLERAWKRLRENHASSISKTLEKEISAEEPLLVTDGNEMRLADERFRMPSKSQAYDLVERYFEIATPFFRFLHKGTVTNLVDTLYQQPSEPHTAHSTISQSQVTLLLMIFAVATSDCGVDSVSRDYRQSELLLEAGQRRFQRECGAPNLDSVQARLVECLHLLSTRHANEVYSKFGATVALIITLGLHRRKRPGGYRSEIGAIEHECRKRAFWVAYVLDRYLSVMGGRPRTLQDFDADQDFPARVHDDELTFEGMKPRGGHFDCDMDAPIMHIKYLLPQPSLLSDGIAKSEFRLARISAQSSAQVYPLRRIGQDERLSQAQRISADLAAWKGELPPFLGMIPASSLIPKFQRQSVTLLLAHAHAAIHANRPFLLNNFATTSNPPHLTQQAVRYVYDCVVAARSVVDVLESFDGNGIAFHSWWFTQYISFCAVAVIYIYTIQQRQKLVSTPTAFASDGTGFQSSFLASGKERDWFAMAESCQQRLAAAARGNSPGTRYAIVLEELRQETCRRLSTHGSVYGDDAHSVSRGVEQMPLQDGIQDSWTEETNTDFTHIFDDLGAVDWIAHLYHPVGPPLALMSSFI</sequence>
<evidence type="ECO:0000256" key="5">
    <source>
        <dbReference type="ARBA" id="ARBA00023242"/>
    </source>
</evidence>
<dbReference type="CDD" id="cd12148">
    <property type="entry name" value="fungal_TF_MHR"/>
    <property type="match status" value="1"/>
</dbReference>
<dbReference type="PANTHER" id="PTHR47540:SF2">
    <property type="entry name" value="ZN(II)2CYS6 TRANSCRIPTION FACTOR (EUROFUNG)"/>
    <property type="match status" value="1"/>
</dbReference>
<dbReference type="EMBL" id="LVCJ01000097">
    <property type="protein sequence ID" value="OAL27058.1"/>
    <property type="molecule type" value="Genomic_DNA"/>
</dbReference>
<keyword evidence="7" id="KW-0812">Transmembrane</keyword>
<keyword evidence="7" id="KW-0472">Membrane</keyword>
<proteinExistence type="predicted"/>
<evidence type="ECO:0000256" key="6">
    <source>
        <dbReference type="SAM" id="MobiDB-lite"/>
    </source>
</evidence>
<dbReference type="RefSeq" id="XP_022495883.1">
    <property type="nucleotide sequence ID" value="XM_022648134.1"/>
</dbReference>
<evidence type="ECO:0000256" key="7">
    <source>
        <dbReference type="SAM" id="Phobius"/>
    </source>
</evidence>
<dbReference type="SMART" id="SM00906">
    <property type="entry name" value="Fungal_trans"/>
    <property type="match status" value="1"/>
</dbReference>
<feature type="compositionally biased region" description="Polar residues" evidence="6">
    <location>
        <begin position="67"/>
        <end position="79"/>
    </location>
</feature>
<keyword evidence="7" id="KW-1133">Transmembrane helix</keyword>
<dbReference type="InterPro" id="IPR007219">
    <property type="entry name" value="XnlR_reg_dom"/>
</dbReference>
<protein>
    <recommendedName>
        <fullName evidence="8">Xylanolytic transcriptional activator regulatory domain-containing protein</fullName>
    </recommendedName>
</protein>
<dbReference type="GO" id="GO:0008270">
    <property type="term" value="F:zinc ion binding"/>
    <property type="evidence" value="ECO:0007669"/>
    <property type="project" value="InterPro"/>
</dbReference>
<dbReference type="GO" id="GO:0045944">
    <property type="term" value="P:positive regulation of transcription by RNA polymerase II"/>
    <property type="evidence" value="ECO:0007669"/>
    <property type="project" value="TreeGrafter"/>
</dbReference>
<evidence type="ECO:0000313" key="9">
    <source>
        <dbReference type="EMBL" id="OAL27058.1"/>
    </source>
</evidence>
<feature type="transmembrane region" description="Helical" evidence="7">
    <location>
        <begin position="620"/>
        <end position="638"/>
    </location>
</feature>
<feature type="compositionally biased region" description="Low complexity" evidence="6">
    <location>
        <begin position="167"/>
        <end position="178"/>
    </location>
</feature>
<keyword evidence="4" id="KW-0804">Transcription</keyword>
<comment type="caution">
    <text evidence="9">The sequence shown here is derived from an EMBL/GenBank/DDBJ whole genome shotgun (WGS) entry which is preliminary data.</text>
</comment>
<dbReference type="GO" id="GO:0006351">
    <property type="term" value="P:DNA-templated transcription"/>
    <property type="evidence" value="ECO:0007669"/>
    <property type="project" value="InterPro"/>
</dbReference>
<evidence type="ECO:0000256" key="1">
    <source>
        <dbReference type="ARBA" id="ARBA00004123"/>
    </source>
</evidence>
<feature type="domain" description="Xylanolytic transcriptional activator regulatory" evidence="8">
    <location>
        <begin position="371"/>
        <end position="448"/>
    </location>
</feature>
<name>A0A178CAR4_9EURO</name>
<dbReference type="GO" id="GO:0043565">
    <property type="term" value="F:sequence-specific DNA binding"/>
    <property type="evidence" value="ECO:0007669"/>
    <property type="project" value="TreeGrafter"/>
</dbReference>
<feature type="region of interest" description="Disordered" evidence="6">
    <location>
        <begin position="67"/>
        <end position="86"/>
    </location>
</feature>
<evidence type="ECO:0000313" key="10">
    <source>
        <dbReference type="Proteomes" id="UP000185904"/>
    </source>
</evidence>
<keyword evidence="2" id="KW-0805">Transcription regulation</keyword>
<dbReference type="GO" id="GO:0005634">
    <property type="term" value="C:nucleus"/>
    <property type="evidence" value="ECO:0007669"/>
    <property type="project" value="UniProtKB-SubCell"/>
</dbReference>
<evidence type="ECO:0000256" key="4">
    <source>
        <dbReference type="ARBA" id="ARBA00023163"/>
    </source>
</evidence>
<dbReference type="Pfam" id="PF04082">
    <property type="entry name" value="Fungal_trans"/>
    <property type="match status" value="1"/>
</dbReference>
<dbReference type="OrthoDB" id="2579025at2759"/>
<dbReference type="AlphaFoldDB" id="A0A178CAR4"/>
<evidence type="ECO:0000256" key="3">
    <source>
        <dbReference type="ARBA" id="ARBA00023125"/>
    </source>
</evidence>